<dbReference type="SUPFAM" id="SSF56796">
    <property type="entry name" value="Dehydroquinate synthase-like"/>
    <property type="match status" value="1"/>
</dbReference>
<evidence type="ECO:0000313" key="6">
    <source>
        <dbReference type="EMBL" id="MEE6263940.1"/>
    </source>
</evidence>
<dbReference type="Pfam" id="PF00465">
    <property type="entry name" value="Fe-ADH"/>
    <property type="match status" value="1"/>
</dbReference>
<sequence length="413" mass="41652">METMFLPASGTMAEFIAPATVVSGRGSAGLIARVLSSRLRLPDGASVFVAVDDAVAGAGLLAPMLDALSAVYRVTVVGGFGAEPDDDRIDRAAVRAREVRADVVVGAGGGSVMDAAKMIALLLENAGGAADWLGPVAPPGGVAPLVMVPTTCGTGSEATRAAMVTVAGAKRISATAGYVATAVVLDPALLDGLPGRTVAITGMDALSHAAEALMSTDRSPMTVHHARTAIALLVGNLEAAARGDVEARAACLWASHLSGQALNAGVLLGHSLAYCVAHERSVPHGVSSGLALPYCIAFNASGLEPDCARTLARALTSGRGDDLVDAANAVQALLGRLELPTTLAELGIGEDADERIAQRCVTEYPRANNPTPMTVDALRRLVPAMRAGDLGAAFAATLTGTGDGGIADEARPA</sequence>
<evidence type="ECO:0000313" key="7">
    <source>
        <dbReference type="Proteomes" id="UP001332243"/>
    </source>
</evidence>
<dbReference type="InterPro" id="IPR018211">
    <property type="entry name" value="ADH_Fe_CS"/>
</dbReference>
<keyword evidence="2 6" id="KW-0560">Oxidoreductase</keyword>
<feature type="domain" description="Alcohol dehydrogenase iron-type/glycerol dehydrogenase GldA" evidence="4">
    <location>
        <begin position="18"/>
        <end position="187"/>
    </location>
</feature>
<evidence type="ECO:0000259" key="5">
    <source>
        <dbReference type="Pfam" id="PF25137"/>
    </source>
</evidence>
<dbReference type="GO" id="GO:0016491">
    <property type="term" value="F:oxidoreductase activity"/>
    <property type="evidence" value="ECO:0007669"/>
    <property type="project" value="UniProtKB-KW"/>
</dbReference>
<dbReference type="Pfam" id="PF25137">
    <property type="entry name" value="ADH_Fe_C"/>
    <property type="match status" value="1"/>
</dbReference>
<dbReference type="EC" id="1.1.1.-" evidence="6"/>
<organism evidence="6 7">
    <name type="scientific">Plantactinospora sonchi</name>
    <dbReference type="NCBI Taxonomy" id="1544735"/>
    <lineage>
        <taxon>Bacteria</taxon>
        <taxon>Bacillati</taxon>
        <taxon>Actinomycetota</taxon>
        <taxon>Actinomycetes</taxon>
        <taxon>Micromonosporales</taxon>
        <taxon>Micromonosporaceae</taxon>
        <taxon>Plantactinospora</taxon>
    </lineage>
</organism>
<dbReference type="CDD" id="cd08551">
    <property type="entry name" value="Fe-ADH"/>
    <property type="match status" value="1"/>
</dbReference>
<dbReference type="EMBL" id="JAZGQK010000047">
    <property type="protein sequence ID" value="MEE6263940.1"/>
    <property type="molecule type" value="Genomic_DNA"/>
</dbReference>
<evidence type="ECO:0000256" key="1">
    <source>
        <dbReference type="ARBA" id="ARBA00007358"/>
    </source>
</evidence>
<protein>
    <submittedName>
        <fullName evidence="6">Iron-containing alcohol dehydrogenase</fullName>
        <ecNumber evidence="6">1.1.1.-</ecNumber>
    </submittedName>
</protein>
<proteinExistence type="inferred from homology"/>
<dbReference type="PANTHER" id="PTHR11496:SF102">
    <property type="entry name" value="ALCOHOL DEHYDROGENASE 4"/>
    <property type="match status" value="1"/>
</dbReference>
<dbReference type="Proteomes" id="UP001332243">
    <property type="component" value="Unassembled WGS sequence"/>
</dbReference>
<dbReference type="InterPro" id="IPR056798">
    <property type="entry name" value="ADH_Fe_C"/>
</dbReference>
<evidence type="ECO:0000256" key="2">
    <source>
        <dbReference type="ARBA" id="ARBA00023002"/>
    </source>
</evidence>
<dbReference type="Gene3D" id="1.20.1090.10">
    <property type="entry name" value="Dehydroquinate synthase-like - alpha domain"/>
    <property type="match status" value="1"/>
</dbReference>
<dbReference type="RefSeq" id="WP_331218733.1">
    <property type="nucleotide sequence ID" value="NZ_JAZGQK010000047.1"/>
</dbReference>
<dbReference type="PANTHER" id="PTHR11496">
    <property type="entry name" value="ALCOHOL DEHYDROGENASE"/>
    <property type="match status" value="1"/>
</dbReference>
<keyword evidence="7" id="KW-1185">Reference proteome</keyword>
<accession>A0ABU7S556</accession>
<feature type="domain" description="Fe-containing alcohol dehydrogenase-like C-terminal" evidence="5">
    <location>
        <begin position="199"/>
        <end position="381"/>
    </location>
</feature>
<comment type="similarity">
    <text evidence="1">Belongs to the iron-containing alcohol dehydrogenase family.</text>
</comment>
<evidence type="ECO:0000256" key="3">
    <source>
        <dbReference type="ARBA" id="ARBA00023027"/>
    </source>
</evidence>
<keyword evidence="3" id="KW-0520">NAD</keyword>
<evidence type="ECO:0000259" key="4">
    <source>
        <dbReference type="Pfam" id="PF00465"/>
    </source>
</evidence>
<dbReference type="InterPro" id="IPR039697">
    <property type="entry name" value="Alcohol_dehydrogenase_Fe"/>
</dbReference>
<dbReference type="InterPro" id="IPR001670">
    <property type="entry name" value="ADH_Fe/GldA"/>
</dbReference>
<comment type="caution">
    <text evidence="6">The sequence shown here is derived from an EMBL/GenBank/DDBJ whole genome shotgun (WGS) entry which is preliminary data.</text>
</comment>
<reference evidence="6 7" key="1">
    <citation type="submission" date="2024-01" db="EMBL/GenBank/DDBJ databases">
        <title>Genome insights into Plantactinospora sonchi sp. nov.</title>
        <authorList>
            <person name="Wang L."/>
        </authorList>
    </citation>
    <scope>NUCLEOTIDE SEQUENCE [LARGE SCALE GENOMIC DNA]</scope>
    <source>
        <strain evidence="6 7">NEAU-QY2</strain>
    </source>
</reference>
<dbReference type="Gene3D" id="3.40.50.1970">
    <property type="match status" value="1"/>
</dbReference>
<name>A0ABU7S556_9ACTN</name>
<gene>
    <name evidence="6" type="ORF">V1633_36375</name>
</gene>
<dbReference type="PROSITE" id="PS00913">
    <property type="entry name" value="ADH_IRON_1"/>
    <property type="match status" value="1"/>
</dbReference>